<dbReference type="RefSeq" id="WP_013487482.1">
    <property type="nucleotide sequence ID" value="NC_014829.1"/>
</dbReference>
<dbReference type="Pfam" id="PF01243">
    <property type="entry name" value="PNPOx_N"/>
    <property type="match status" value="1"/>
</dbReference>
<proteinExistence type="predicted"/>
<dbReference type="Gene3D" id="2.30.110.10">
    <property type="entry name" value="Electron Transport, Fmn-binding Protein, Chain A"/>
    <property type="match status" value="1"/>
</dbReference>
<gene>
    <name evidence="2" type="ordered locus">Bcell_0864</name>
</gene>
<reference evidence="2" key="1">
    <citation type="submission" date="2010-12" db="EMBL/GenBank/DDBJ databases">
        <title>Complete sequence of Bacillus cellulosilyticus DSM 2522.</title>
        <authorList>
            <consortium name="US DOE Joint Genome Institute"/>
            <person name="Lucas S."/>
            <person name="Copeland A."/>
            <person name="Lapidus A."/>
            <person name="Cheng J.-F."/>
            <person name="Bruce D."/>
            <person name="Goodwin L."/>
            <person name="Pitluck S."/>
            <person name="Chertkov O."/>
            <person name="Detter J.C."/>
            <person name="Han C."/>
            <person name="Tapia R."/>
            <person name="Land M."/>
            <person name="Hauser L."/>
            <person name="Jeffries C."/>
            <person name="Kyrpides N."/>
            <person name="Ivanova N."/>
            <person name="Mikhailova N."/>
            <person name="Brumm P."/>
            <person name="Mead D."/>
            <person name="Woyke T."/>
        </authorList>
    </citation>
    <scope>NUCLEOTIDE SEQUENCE [LARGE SCALE GENOMIC DNA]</scope>
    <source>
        <strain evidence="2">DSM 2522</strain>
    </source>
</reference>
<dbReference type="OrthoDB" id="2381603at2"/>
<dbReference type="STRING" id="649639.Bcell_0864"/>
<protein>
    <submittedName>
        <fullName evidence="2">Pyridoxamine 5'-phosphate oxidase-related FMN-binding protein</fullName>
    </submittedName>
</protein>
<evidence type="ECO:0000259" key="1">
    <source>
        <dbReference type="Pfam" id="PF01243"/>
    </source>
</evidence>
<dbReference type="eggNOG" id="COG3576">
    <property type="taxonomic scope" value="Bacteria"/>
</dbReference>
<accession>E6U0U3</accession>
<keyword evidence="3" id="KW-1185">Reference proteome</keyword>
<dbReference type="AlphaFoldDB" id="E6U0U3"/>
<organism evidence="2 3">
    <name type="scientific">Evansella cellulosilytica (strain ATCC 21833 / DSM 2522 / FERM P-1141 / JCM 9156 / N-4)</name>
    <name type="common">Bacillus cellulosilyticus</name>
    <dbReference type="NCBI Taxonomy" id="649639"/>
    <lineage>
        <taxon>Bacteria</taxon>
        <taxon>Bacillati</taxon>
        <taxon>Bacillota</taxon>
        <taxon>Bacilli</taxon>
        <taxon>Bacillales</taxon>
        <taxon>Bacillaceae</taxon>
        <taxon>Evansella</taxon>
    </lineage>
</organism>
<dbReference type="InterPro" id="IPR011576">
    <property type="entry name" value="Pyridox_Oxase_N"/>
</dbReference>
<dbReference type="KEGG" id="bco:Bcell_0864"/>
<evidence type="ECO:0000313" key="2">
    <source>
        <dbReference type="EMBL" id="ADU29141.1"/>
    </source>
</evidence>
<dbReference type="EMBL" id="CP002394">
    <property type="protein sequence ID" value="ADU29141.1"/>
    <property type="molecule type" value="Genomic_DNA"/>
</dbReference>
<dbReference type="NCBIfam" id="NF005232">
    <property type="entry name" value="PRK06733.1"/>
    <property type="match status" value="1"/>
</dbReference>
<dbReference type="InterPro" id="IPR012349">
    <property type="entry name" value="Split_barrel_FMN-bd"/>
</dbReference>
<sequence length="148" mass="16118">MAKQETKLSQELVAALQGETIVSLITNDPEKKQPDLSVISWVAATEDGEKIKFAVGHNAHSAQNIQADPNVVLGITGAGSCYSVRGKGTVSDVIEKTMKFRVVTVDIESVEDVIFYGGKITAEPQFEKTYDPKLAAQLDEEVYSMLKE</sequence>
<evidence type="ECO:0000313" key="3">
    <source>
        <dbReference type="Proteomes" id="UP000001401"/>
    </source>
</evidence>
<dbReference type="Proteomes" id="UP000001401">
    <property type="component" value="Chromosome"/>
</dbReference>
<feature type="domain" description="Pyridoxamine 5'-phosphate oxidase N-terminal" evidence="1">
    <location>
        <begin position="9"/>
        <end position="92"/>
    </location>
</feature>
<dbReference type="HOGENOM" id="CLU_125329_0_0_9"/>
<name>E6U0U3_EVAC2</name>
<dbReference type="SUPFAM" id="SSF50475">
    <property type="entry name" value="FMN-binding split barrel"/>
    <property type="match status" value="1"/>
</dbReference>